<evidence type="ECO:0000313" key="2">
    <source>
        <dbReference type="Proteomes" id="UP001176941"/>
    </source>
</evidence>
<accession>A0ABN8XSQ6</accession>
<dbReference type="Proteomes" id="UP001176941">
    <property type="component" value="Chromosome 1"/>
</dbReference>
<protein>
    <submittedName>
        <fullName evidence="1">Uncharacterized protein</fullName>
    </submittedName>
</protein>
<sequence>MKEVRGEPVKPYLKGRFLQFWEGQQTTLAEMPQVLRLSLGTARLTRQKTGKQSLEWNSAISELVGPPLPAILHNLGDKCKVSPLWEACTMYRPTLLSAPIPLGGQGRTHSSLVPLLPLVCVHGVGVGYVCFVCVCLQHSAHSFLPSEGSVELCGAEHKIWKEIESGRRSLKRRGIRVYKDALMKHLIS</sequence>
<proteinExistence type="predicted"/>
<reference evidence="1" key="1">
    <citation type="submission" date="2023-04" db="EMBL/GenBank/DDBJ databases">
        <authorList>
            <consortium name="ELIXIR-Norway"/>
        </authorList>
    </citation>
    <scope>NUCLEOTIDE SEQUENCE [LARGE SCALE GENOMIC DNA]</scope>
</reference>
<name>A0ABN8XSQ6_RANTA</name>
<evidence type="ECO:0000313" key="1">
    <source>
        <dbReference type="EMBL" id="CAI9152370.1"/>
    </source>
</evidence>
<keyword evidence="2" id="KW-1185">Reference proteome</keyword>
<gene>
    <name evidence="1" type="ORF">MRATA1EN1_LOCUS1332</name>
</gene>
<dbReference type="EMBL" id="OX459937">
    <property type="protein sequence ID" value="CAI9152370.1"/>
    <property type="molecule type" value="Genomic_DNA"/>
</dbReference>
<organism evidence="1 2">
    <name type="scientific">Rangifer tarandus platyrhynchus</name>
    <name type="common">Svalbard reindeer</name>
    <dbReference type="NCBI Taxonomy" id="3082113"/>
    <lineage>
        <taxon>Eukaryota</taxon>
        <taxon>Metazoa</taxon>
        <taxon>Chordata</taxon>
        <taxon>Craniata</taxon>
        <taxon>Vertebrata</taxon>
        <taxon>Euteleostomi</taxon>
        <taxon>Mammalia</taxon>
        <taxon>Eutheria</taxon>
        <taxon>Laurasiatheria</taxon>
        <taxon>Artiodactyla</taxon>
        <taxon>Ruminantia</taxon>
        <taxon>Pecora</taxon>
        <taxon>Cervidae</taxon>
        <taxon>Odocoileinae</taxon>
        <taxon>Rangifer</taxon>
    </lineage>
</organism>